<dbReference type="Proteomes" id="UP000035681">
    <property type="component" value="Unplaced"/>
</dbReference>
<proteinExistence type="predicted"/>
<evidence type="ECO:0000313" key="2">
    <source>
        <dbReference type="WBParaSite" id="SSTP_0000587300.1"/>
    </source>
</evidence>
<keyword evidence="1" id="KW-1185">Reference proteome</keyword>
<sequence length="254" mass="28598">MRSVKSVKKNCITKHAYKNKSHKKKAAKKAFLAWKEWKKSTYSSCSDKKCFDFDEVVRSNTVYGNAPETKPLDSNEKVGFKVTNKKTKNINNALSVDVNSNRSKNVMKPSVDSGVVTNMESTSTSSSPVSEMSNISKNNSSYSNSFFESVTNFVQTAVNSVSGQKTYPGLKINHSGSRRDSHKLLPRDIKFCANMLDKYGENYDAISKSEDNVYMDTARGIERKMKLFKESPEYEIYKKAKEEGKSFEAMLASN</sequence>
<dbReference type="WBParaSite" id="TCONS_00001133.p1">
    <property type="protein sequence ID" value="TCONS_00001133.p1"/>
    <property type="gene ID" value="XLOC_001060"/>
</dbReference>
<evidence type="ECO:0000313" key="1">
    <source>
        <dbReference type="Proteomes" id="UP000035681"/>
    </source>
</evidence>
<dbReference type="STRING" id="6248.A0A0K0E8P1"/>
<organism evidence="2">
    <name type="scientific">Strongyloides stercoralis</name>
    <name type="common">Threadworm</name>
    <dbReference type="NCBI Taxonomy" id="6248"/>
    <lineage>
        <taxon>Eukaryota</taxon>
        <taxon>Metazoa</taxon>
        <taxon>Ecdysozoa</taxon>
        <taxon>Nematoda</taxon>
        <taxon>Chromadorea</taxon>
        <taxon>Rhabditida</taxon>
        <taxon>Tylenchina</taxon>
        <taxon>Panagrolaimomorpha</taxon>
        <taxon>Strongyloidoidea</taxon>
        <taxon>Strongyloididae</taxon>
        <taxon>Strongyloides</taxon>
    </lineage>
</organism>
<reference evidence="2" key="1">
    <citation type="submission" date="2015-08" db="UniProtKB">
        <authorList>
            <consortium name="WormBaseParasite"/>
        </authorList>
    </citation>
    <scope>IDENTIFICATION</scope>
</reference>
<evidence type="ECO:0000313" key="3">
    <source>
        <dbReference type="WBParaSite" id="TCONS_00001133.p1"/>
    </source>
</evidence>
<dbReference type="AlphaFoldDB" id="A0A0K0E8P1"/>
<protein>
    <submittedName>
        <fullName evidence="2 3">Nucleolar protein 16</fullName>
    </submittedName>
</protein>
<dbReference type="WBParaSite" id="SSTP_0000587300.1">
    <property type="protein sequence ID" value="SSTP_0000587300.1"/>
    <property type="gene ID" value="SSTP_0000587300"/>
</dbReference>
<accession>A0A0K0E8P1</accession>
<name>A0A0K0E8P1_STRER</name>